<dbReference type="Gene3D" id="3.40.50.10890">
    <property type="match status" value="1"/>
</dbReference>
<dbReference type="Pfam" id="PF10996">
    <property type="entry name" value="Beta-Casp"/>
    <property type="match status" value="1"/>
</dbReference>
<evidence type="ECO:0000259" key="2">
    <source>
        <dbReference type="SMART" id="SM00849"/>
    </source>
</evidence>
<name>A0A137SEV0_9GAMM</name>
<gene>
    <name evidence="4" type="ORF">J122_1065</name>
</gene>
<dbReference type="SMART" id="SM00849">
    <property type="entry name" value="Lactamase_B"/>
    <property type="match status" value="1"/>
</dbReference>
<dbReference type="GO" id="GO:0016787">
    <property type="term" value="F:hydrolase activity"/>
    <property type="evidence" value="ECO:0007669"/>
    <property type="project" value="UniProtKB-KW"/>
</dbReference>
<dbReference type="InterPro" id="IPR036866">
    <property type="entry name" value="RibonucZ/Hydroxyglut_hydro"/>
</dbReference>
<dbReference type="CDD" id="cd16295">
    <property type="entry name" value="TTHA0252-CPSF-like_MBL-fold"/>
    <property type="match status" value="1"/>
</dbReference>
<dbReference type="EMBL" id="LOCO01000004">
    <property type="protein sequence ID" value="KXO10940.1"/>
    <property type="molecule type" value="Genomic_DNA"/>
</dbReference>
<dbReference type="Proteomes" id="UP000070282">
    <property type="component" value="Unassembled WGS sequence"/>
</dbReference>
<dbReference type="AlphaFoldDB" id="A0A137SEV0"/>
<dbReference type="Gene3D" id="3.60.15.10">
    <property type="entry name" value="Ribonuclease Z/Hydroxyacylglutathione hydrolase-like"/>
    <property type="match status" value="1"/>
</dbReference>
<keyword evidence="1" id="KW-0378">Hydrolase</keyword>
<feature type="domain" description="Metallo-beta-lactamase" evidence="2">
    <location>
        <begin position="13"/>
        <end position="237"/>
    </location>
</feature>
<dbReference type="PANTHER" id="PTHR11203:SF37">
    <property type="entry name" value="INTEGRATOR COMPLEX SUBUNIT 11"/>
    <property type="match status" value="1"/>
</dbReference>
<dbReference type="InterPro" id="IPR011108">
    <property type="entry name" value="RMMBL"/>
</dbReference>
<feature type="domain" description="Beta-Casp" evidence="3">
    <location>
        <begin position="249"/>
        <end position="368"/>
    </location>
</feature>
<organism evidence="4 5">
    <name type="scientific">Marinobacter excellens LAMA 842</name>
    <dbReference type="NCBI Taxonomy" id="1306954"/>
    <lineage>
        <taxon>Bacteria</taxon>
        <taxon>Pseudomonadati</taxon>
        <taxon>Pseudomonadota</taxon>
        <taxon>Gammaproteobacteria</taxon>
        <taxon>Pseudomonadales</taxon>
        <taxon>Marinobacteraceae</taxon>
        <taxon>Marinobacter</taxon>
    </lineage>
</organism>
<evidence type="ECO:0000313" key="4">
    <source>
        <dbReference type="EMBL" id="KXO10940.1"/>
    </source>
</evidence>
<evidence type="ECO:0000256" key="1">
    <source>
        <dbReference type="ARBA" id="ARBA00022801"/>
    </source>
</evidence>
<comment type="caution">
    <text evidence="4">The sequence shown here is derived from an EMBL/GenBank/DDBJ whole genome shotgun (WGS) entry which is preliminary data.</text>
</comment>
<dbReference type="InterPro" id="IPR022712">
    <property type="entry name" value="Beta_Casp"/>
</dbReference>
<dbReference type="InterPro" id="IPR050698">
    <property type="entry name" value="MBL"/>
</dbReference>
<keyword evidence="5" id="KW-1185">Reference proteome</keyword>
<reference evidence="5" key="1">
    <citation type="submission" date="2015-12" db="EMBL/GenBank/DDBJ databases">
        <authorList>
            <person name="Lima A."/>
            <person name="Farahani Zayas N."/>
            <person name="Castro Da Silva M.A."/>
            <person name="Cabral A."/>
            <person name="Pessatti M.L."/>
        </authorList>
    </citation>
    <scope>NUCLEOTIDE SEQUENCE [LARGE SCALE GENOMIC DNA]</scope>
    <source>
        <strain evidence="5">LAMA 842</strain>
    </source>
</reference>
<accession>A0A137SEV0</accession>
<evidence type="ECO:0000259" key="3">
    <source>
        <dbReference type="SMART" id="SM01027"/>
    </source>
</evidence>
<dbReference type="PATRIC" id="fig|1306954.6.peg.2941"/>
<dbReference type="PANTHER" id="PTHR11203">
    <property type="entry name" value="CLEAVAGE AND POLYADENYLATION SPECIFICITY FACTOR FAMILY MEMBER"/>
    <property type="match status" value="1"/>
</dbReference>
<dbReference type="SMART" id="SM01027">
    <property type="entry name" value="Beta-Casp"/>
    <property type="match status" value="1"/>
</dbReference>
<dbReference type="InterPro" id="IPR001279">
    <property type="entry name" value="Metallo-B-lactamas"/>
</dbReference>
<evidence type="ECO:0000313" key="5">
    <source>
        <dbReference type="Proteomes" id="UP000070282"/>
    </source>
</evidence>
<dbReference type="Pfam" id="PF07521">
    <property type="entry name" value="RMMBL"/>
    <property type="match status" value="1"/>
</dbReference>
<dbReference type="SUPFAM" id="SSF56281">
    <property type="entry name" value="Metallo-hydrolase/oxidoreductase"/>
    <property type="match status" value="1"/>
</dbReference>
<dbReference type="Pfam" id="PF00753">
    <property type="entry name" value="Lactamase_B"/>
    <property type="match status" value="1"/>
</dbReference>
<dbReference type="RefSeq" id="WP_061331487.1">
    <property type="nucleotide sequence ID" value="NZ_LOCO01000004.1"/>
</dbReference>
<dbReference type="GO" id="GO:0004521">
    <property type="term" value="F:RNA endonuclease activity"/>
    <property type="evidence" value="ECO:0007669"/>
    <property type="project" value="TreeGrafter"/>
</dbReference>
<sequence length="453" mass="50474">MKLRFLGGTGTVTGSRYLLSDENHRLLVDCGMYQGVKTLRRRNWATFPVDPSTINAVVLTHAHIDHSGYLPALVKNGFKGKIYCTKATHELCKVLLPDAGFLQEEDAKYAFRKKFSKHEKPEPLFTEKDAREALKHFESLHYHEKFEPVKGFEVSFTPAGHILGSSCVHVHHKGAARTVVFSGDVGRQNDLIMRPPEPLQHADVLVCESTYGDRTHGESDPEGDLADIITKTAGRGGIVLMPAFAVGRAQMLLYVIHKLMGQGKIPKLPVYLNSPMAIKATEIFCQHHKEHKLNRAQCELMDEKTEFVRTVEESIELDAVRYPCVIVSASGMASGGRVLHHLKTLLPNPRNSVVFAGFQAPGTRGDALVSGAESVKIHGEYWPVKAEIHNLDSMSAHGDYNEILAWLEQGTLKPEKVYVTHGEPVASDTMRKRITEKFGWPAEVPELFEEVEI</sequence>
<proteinExistence type="predicted"/>
<protein>
    <submittedName>
        <fullName evidence="4">Metallo-beta-lactamase family protein, RNA-specific</fullName>
    </submittedName>
</protein>